<evidence type="ECO:0000313" key="1">
    <source>
        <dbReference type="EMBL" id="JAH52614.1"/>
    </source>
</evidence>
<dbReference type="EMBL" id="GBXM01055963">
    <property type="protein sequence ID" value="JAH52614.1"/>
    <property type="molecule type" value="Transcribed_RNA"/>
</dbReference>
<sequence length="74" mass="8749">MGCLLQSSLNKCYFYALVHQILYMEQKYILIIYLLKICPPKNEHFYSLLFSRAPTFCSQRTHAQHKPASWCFTA</sequence>
<dbReference type="AlphaFoldDB" id="A0A0E9TG12"/>
<accession>A0A0E9TG12</accession>
<reference evidence="1" key="1">
    <citation type="submission" date="2014-11" db="EMBL/GenBank/DDBJ databases">
        <authorList>
            <person name="Amaro Gonzalez C."/>
        </authorList>
    </citation>
    <scope>NUCLEOTIDE SEQUENCE</scope>
</reference>
<reference evidence="1" key="2">
    <citation type="journal article" date="2015" name="Fish Shellfish Immunol.">
        <title>Early steps in the European eel (Anguilla anguilla)-Vibrio vulnificus interaction in the gills: Role of the RtxA13 toxin.</title>
        <authorList>
            <person name="Callol A."/>
            <person name="Pajuelo D."/>
            <person name="Ebbesson L."/>
            <person name="Teles M."/>
            <person name="MacKenzie S."/>
            <person name="Amaro C."/>
        </authorList>
    </citation>
    <scope>NUCLEOTIDE SEQUENCE</scope>
</reference>
<proteinExistence type="predicted"/>
<organism evidence="1">
    <name type="scientific">Anguilla anguilla</name>
    <name type="common">European freshwater eel</name>
    <name type="synonym">Muraena anguilla</name>
    <dbReference type="NCBI Taxonomy" id="7936"/>
    <lineage>
        <taxon>Eukaryota</taxon>
        <taxon>Metazoa</taxon>
        <taxon>Chordata</taxon>
        <taxon>Craniata</taxon>
        <taxon>Vertebrata</taxon>
        <taxon>Euteleostomi</taxon>
        <taxon>Actinopterygii</taxon>
        <taxon>Neopterygii</taxon>
        <taxon>Teleostei</taxon>
        <taxon>Anguilliformes</taxon>
        <taxon>Anguillidae</taxon>
        <taxon>Anguilla</taxon>
    </lineage>
</organism>
<protein>
    <submittedName>
        <fullName evidence="1">Uncharacterized protein</fullName>
    </submittedName>
</protein>
<name>A0A0E9TG12_ANGAN</name>